<name>A0A1Q5Q5P7_9ACTO</name>
<proteinExistence type="predicted"/>
<dbReference type="AlphaFoldDB" id="A0A1Q5Q5P7"/>
<protein>
    <submittedName>
        <fullName evidence="1">Uncharacterized protein</fullName>
    </submittedName>
</protein>
<comment type="caution">
    <text evidence="1">The sequence shown here is derived from an EMBL/GenBank/DDBJ whole genome shotgun (WGS) entry which is preliminary data.</text>
</comment>
<dbReference type="Proteomes" id="UP000185628">
    <property type="component" value="Unassembled WGS sequence"/>
</dbReference>
<sequence>MARQRAAIALQALADGDAATFGPVAESAAHAKERADLLGGVWQACPQGATETACAALPSAPAIPRVASEADAQVQAREAVAALRELAACDSPGGIVASGILPALHAELPADVTAPSESESSGAALPAWGEGKWTTSPEVIGALDWGAWQIEALAARTEDNAKLRELVRRYRAAAHAPAVSGAADVRPPATHITEQLSLPEILERTAHRVAAELPRLPVAERLAALSYLIETSQQLRTAGGTLPASWLAN</sequence>
<accession>A0A1Q5Q5P7</accession>
<evidence type="ECO:0000313" key="2">
    <source>
        <dbReference type="Proteomes" id="UP000185628"/>
    </source>
</evidence>
<keyword evidence="2" id="KW-1185">Reference proteome</keyword>
<reference evidence="2" key="1">
    <citation type="submission" date="2016-12" db="EMBL/GenBank/DDBJ databases">
        <authorList>
            <person name="Meng X."/>
        </authorList>
    </citation>
    <scope>NUCLEOTIDE SEQUENCE [LARGE SCALE GENOMIC DNA]</scope>
    <source>
        <strain evidence="2">DSM 19116</strain>
    </source>
</reference>
<evidence type="ECO:0000313" key="1">
    <source>
        <dbReference type="EMBL" id="OKL55144.1"/>
    </source>
</evidence>
<organism evidence="1 2">
    <name type="scientific">Bowdeniella nasicola</name>
    <dbReference type="NCBI Taxonomy" id="208480"/>
    <lineage>
        <taxon>Bacteria</taxon>
        <taxon>Bacillati</taxon>
        <taxon>Actinomycetota</taxon>
        <taxon>Actinomycetes</taxon>
        <taxon>Actinomycetales</taxon>
        <taxon>Actinomycetaceae</taxon>
        <taxon>Bowdeniella</taxon>
    </lineage>
</organism>
<dbReference type="EMBL" id="MQVR01000001">
    <property type="protein sequence ID" value="OKL55144.1"/>
    <property type="molecule type" value="Genomic_DNA"/>
</dbReference>
<gene>
    <name evidence="1" type="ORF">BSZ39_00110</name>
</gene>